<gene>
    <name evidence="3" type="ORF">N7456_013455</name>
</gene>
<feature type="compositionally biased region" description="Basic and acidic residues" evidence="1">
    <location>
        <begin position="17"/>
        <end position="36"/>
    </location>
</feature>
<keyword evidence="2" id="KW-0472">Membrane</keyword>
<dbReference type="OrthoDB" id="5223589at2759"/>
<name>A0A9W9EGC2_9EURO</name>
<reference evidence="3" key="2">
    <citation type="journal article" date="2023" name="IMA Fungus">
        <title>Comparative genomic study of the Penicillium genus elucidates a diverse pangenome and 15 lateral gene transfer events.</title>
        <authorList>
            <person name="Petersen C."/>
            <person name="Sorensen T."/>
            <person name="Nielsen M.R."/>
            <person name="Sondergaard T.E."/>
            <person name="Sorensen J.L."/>
            <person name="Fitzpatrick D.A."/>
            <person name="Frisvad J.C."/>
            <person name="Nielsen K.L."/>
        </authorList>
    </citation>
    <scope>NUCLEOTIDE SEQUENCE</scope>
    <source>
        <strain evidence="3">IBT 30069</strain>
    </source>
</reference>
<feature type="transmembrane region" description="Helical" evidence="2">
    <location>
        <begin position="274"/>
        <end position="295"/>
    </location>
</feature>
<feature type="transmembrane region" description="Helical" evidence="2">
    <location>
        <begin position="120"/>
        <end position="143"/>
    </location>
</feature>
<evidence type="ECO:0008006" key="5">
    <source>
        <dbReference type="Google" id="ProtNLM"/>
    </source>
</evidence>
<keyword evidence="2" id="KW-1133">Transmembrane helix</keyword>
<accession>A0A9W9EGC2</accession>
<comment type="caution">
    <text evidence="3">The sequence shown here is derived from an EMBL/GenBank/DDBJ whole genome shotgun (WGS) entry which is preliminary data.</text>
</comment>
<dbReference type="EMBL" id="JAPQKH010000011">
    <property type="protein sequence ID" value="KAJ5081217.1"/>
    <property type="molecule type" value="Genomic_DNA"/>
</dbReference>
<reference evidence="3" key="1">
    <citation type="submission" date="2022-11" db="EMBL/GenBank/DDBJ databases">
        <authorList>
            <person name="Petersen C."/>
        </authorList>
    </citation>
    <scope>NUCLEOTIDE SEQUENCE</scope>
    <source>
        <strain evidence="3">IBT 30069</strain>
    </source>
</reference>
<dbReference type="Proteomes" id="UP001149165">
    <property type="component" value="Unassembled WGS sequence"/>
</dbReference>
<feature type="transmembrane region" description="Helical" evidence="2">
    <location>
        <begin position="251"/>
        <end position="268"/>
    </location>
</feature>
<evidence type="ECO:0000313" key="3">
    <source>
        <dbReference type="EMBL" id="KAJ5081217.1"/>
    </source>
</evidence>
<sequence>MSSTENSLSSATTAERPLQEDVKLQRHSQEGSRDDVVNTLSAEGRITEAEICPVTSHISQYFLVEIDPTRADVVLIICGFVSGLVDGLSFNAWGSFSSMQTAGNTIFIALGVSGQPEYPAYLWAKSLLALVVFLISNLFFIHLCRALNPLRRSTIILSFGLQTAALIIAASVVQVGIVSPKPEDPRAAIQWMQILPITLLAFQAAGQICASRLLAFDEIPTLVVTTLLCDLLVDANLYTRPWSANPKRNRRIASFLALFLGAMTSGGLSKTTGMASSLWLAVALKGVITIAWFFWKETSDGHQPKSLMNESPV</sequence>
<evidence type="ECO:0000256" key="1">
    <source>
        <dbReference type="SAM" id="MobiDB-lite"/>
    </source>
</evidence>
<dbReference type="PANTHER" id="PTHR37488:SF6">
    <property type="entry name" value="DUF1275 DOMAIN PROTEIN (AFU_ORTHOLOGUE AFUA_3G07550)"/>
    <property type="match status" value="1"/>
</dbReference>
<dbReference type="PANTHER" id="PTHR37488">
    <property type="entry name" value="DUF1275 DOMAIN-CONTAINING PROTEIN"/>
    <property type="match status" value="1"/>
</dbReference>
<dbReference type="InterPro" id="IPR010699">
    <property type="entry name" value="DUF1275"/>
</dbReference>
<protein>
    <recommendedName>
        <fullName evidence="5">DUF1275 domain protein</fullName>
    </recommendedName>
</protein>
<feature type="transmembrane region" description="Helical" evidence="2">
    <location>
        <begin position="73"/>
        <end position="93"/>
    </location>
</feature>
<dbReference type="AlphaFoldDB" id="A0A9W9EGC2"/>
<feature type="region of interest" description="Disordered" evidence="1">
    <location>
        <begin position="1"/>
        <end position="36"/>
    </location>
</feature>
<keyword evidence="2" id="KW-0812">Transmembrane</keyword>
<evidence type="ECO:0000313" key="4">
    <source>
        <dbReference type="Proteomes" id="UP001149165"/>
    </source>
</evidence>
<organism evidence="3 4">
    <name type="scientific">Penicillium angulare</name>
    <dbReference type="NCBI Taxonomy" id="116970"/>
    <lineage>
        <taxon>Eukaryota</taxon>
        <taxon>Fungi</taxon>
        <taxon>Dikarya</taxon>
        <taxon>Ascomycota</taxon>
        <taxon>Pezizomycotina</taxon>
        <taxon>Eurotiomycetes</taxon>
        <taxon>Eurotiomycetidae</taxon>
        <taxon>Eurotiales</taxon>
        <taxon>Aspergillaceae</taxon>
        <taxon>Penicillium</taxon>
    </lineage>
</organism>
<keyword evidence="4" id="KW-1185">Reference proteome</keyword>
<dbReference type="Pfam" id="PF06912">
    <property type="entry name" value="DUF1275"/>
    <property type="match status" value="1"/>
</dbReference>
<proteinExistence type="predicted"/>
<feature type="compositionally biased region" description="Polar residues" evidence="1">
    <location>
        <begin position="1"/>
        <end position="13"/>
    </location>
</feature>
<evidence type="ECO:0000256" key="2">
    <source>
        <dbReference type="SAM" id="Phobius"/>
    </source>
</evidence>
<feature type="transmembrane region" description="Helical" evidence="2">
    <location>
        <begin position="155"/>
        <end position="177"/>
    </location>
</feature>